<evidence type="ECO:0000256" key="3">
    <source>
        <dbReference type="ARBA" id="ARBA00022692"/>
    </source>
</evidence>
<dbReference type="EMBL" id="QBKS01000002">
    <property type="protein sequence ID" value="PTX54644.1"/>
    <property type="molecule type" value="Genomic_DNA"/>
</dbReference>
<dbReference type="Proteomes" id="UP000243978">
    <property type="component" value="Unassembled WGS sequence"/>
</dbReference>
<gene>
    <name evidence="8" type="ORF">C8N43_3461</name>
</gene>
<evidence type="ECO:0000256" key="2">
    <source>
        <dbReference type="ARBA" id="ARBA00022475"/>
    </source>
</evidence>
<dbReference type="Pfam" id="PF00482">
    <property type="entry name" value="T2SSF"/>
    <property type="match status" value="1"/>
</dbReference>
<feature type="domain" description="Type II secretion system protein GspF" evidence="7">
    <location>
        <begin position="186"/>
        <end position="314"/>
    </location>
</feature>
<comment type="caution">
    <text evidence="8">The sequence shown here is derived from an EMBL/GenBank/DDBJ whole genome shotgun (WGS) entry which is preliminary data.</text>
</comment>
<organism evidence="8 9">
    <name type="scientific">Litoreibacter ponti</name>
    <dbReference type="NCBI Taxonomy" id="1510457"/>
    <lineage>
        <taxon>Bacteria</taxon>
        <taxon>Pseudomonadati</taxon>
        <taxon>Pseudomonadota</taxon>
        <taxon>Alphaproteobacteria</taxon>
        <taxon>Rhodobacterales</taxon>
        <taxon>Roseobacteraceae</taxon>
        <taxon>Litoreibacter</taxon>
    </lineage>
</organism>
<keyword evidence="2" id="KW-1003">Cell membrane</keyword>
<evidence type="ECO:0000256" key="5">
    <source>
        <dbReference type="ARBA" id="ARBA00023136"/>
    </source>
</evidence>
<evidence type="ECO:0000313" key="8">
    <source>
        <dbReference type="EMBL" id="PTX54644.1"/>
    </source>
</evidence>
<keyword evidence="3 6" id="KW-0812">Transmembrane</keyword>
<dbReference type="PANTHER" id="PTHR35007">
    <property type="entry name" value="INTEGRAL MEMBRANE PROTEIN-RELATED"/>
    <property type="match status" value="1"/>
</dbReference>
<protein>
    <submittedName>
        <fullName evidence="8">Tight adherence protein C</fullName>
    </submittedName>
</protein>
<evidence type="ECO:0000259" key="7">
    <source>
        <dbReference type="Pfam" id="PF00482"/>
    </source>
</evidence>
<proteinExistence type="predicted"/>
<dbReference type="RefSeq" id="WP_107846955.1">
    <property type="nucleotide sequence ID" value="NZ_QBKS01000002.1"/>
</dbReference>
<evidence type="ECO:0000256" key="1">
    <source>
        <dbReference type="ARBA" id="ARBA00004651"/>
    </source>
</evidence>
<feature type="transmembrane region" description="Helical" evidence="6">
    <location>
        <begin position="106"/>
        <end position="126"/>
    </location>
</feature>
<evidence type="ECO:0000313" key="9">
    <source>
        <dbReference type="Proteomes" id="UP000243978"/>
    </source>
</evidence>
<sequence length="326" mass="36481">MIYNFAGFAIDANTVLYLGIGLGVLLVFMGLYLGSVMRDPVADRMRATAQGYTKTSDRKALMKTMDKVPEGILKALIPEDRSERTQIRFRLRQAGFDGPDSVRNFFVFRLVTAMIVPFLALLFFSVREIINVPTSIDAYLNTFTKIQVMQILAVSVALGFYGPTYWLHRQIKARQLEIEQGFPNALDLLQISSEAGLAFDTAMTRVAQNLANICPAISEEFLMCQAEVLAGRHREQALSDMAERMGIEEVNAFVALIIQSMEYGTSISDALIAYALEMRETRELKAQEKANKLPVQMSGVMASLMLPALFLITLGPTIIRYMDLYK</sequence>
<keyword evidence="5 6" id="KW-0472">Membrane</keyword>
<feature type="transmembrane region" description="Helical" evidence="6">
    <location>
        <begin position="15"/>
        <end position="36"/>
    </location>
</feature>
<feature type="transmembrane region" description="Helical" evidence="6">
    <location>
        <begin position="299"/>
        <end position="319"/>
    </location>
</feature>
<evidence type="ECO:0000256" key="6">
    <source>
        <dbReference type="SAM" id="Phobius"/>
    </source>
</evidence>
<evidence type="ECO:0000256" key="4">
    <source>
        <dbReference type="ARBA" id="ARBA00022989"/>
    </source>
</evidence>
<dbReference type="PANTHER" id="PTHR35007:SF2">
    <property type="entry name" value="PILUS ASSEMBLE PROTEIN"/>
    <property type="match status" value="1"/>
</dbReference>
<feature type="transmembrane region" description="Helical" evidence="6">
    <location>
        <begin position="146"/>
        <end position="167"/>
    </location>
</feature>
<name>A0A2T6BF12_9RHOB</name>
<keyword evidence="9" id="KW-1185">Reference proteome</keyword>
<dbReference type="AlphaFoldDB" id="A0A2T6BF12"/>
<accession>A0A2T6BF12</accession>
<reference evidence="8 9" key="1">
    <citation type="submission" date="2018-04" db="EMBL/GenBank/DDBJ databases">
        <title>Genomic Encyclopedia of Archaeal and Bacterial Type Strains, Phase II (KMG-II): from individual species to whole genera.</title>
        <authorList>
            <person name="Goeker M."/>
        </authorList>
    </citation>
    <scope>NUCLEOTIDE SEQUENCE [LARGE SCALE GENOMIC DNA]</scope>
    <source>
        <strain evidence="8 9">DSM 100977</strain>
    </source>
</reference>
<keyword evidence="4 6" id="KW-1133">Transmembrane helix</keyword>
<dbReference type="InterPro" id="IPR018076">
    <property type="entry name" value="T2SS_GspF_dom"/>
</dbReference>
<dbReference type="OrthoDB" id="9810662at2"/>
<dbReference type="GO" id="GO:0005886">
    <property type="term" value="C:plasma membrane"/>
    <property type="evidence" value="ECO:0007669"/>
    <property type="project" value="UniProtKB-SubCell"/>
</dbReference>
<comment type="subcellular location">
    <subcellularLocation>
        <location evidence="1">Cell membrane</location>
        <topology evidence="1">Multi-pass membrane protein</topology>
    </subcellularLocation>
</comment>